<organism evidence="2 3">
    <name type="scientific">Puccinia coronata f. sp. avenae</name>
    <dbReference type="NCBI Taxonomy" id="200324"/>
    <lineage>
        <taxon>Eukaryota</taxon>
        <taxon>Fungi</taxon>
        <taxon>Dikarya</taxon>
        <taxon>Basidiomycota</taxon>
        <taxon>Pucciniomycotina</taxon>
        <taxon>Pucciniomycetes</taxon>
        <taxon>Pucciniales</taxon>
        <taxon>Pucciniaceae</taxon>
        <taxon>Puccinia</taxon>
    </lineage>
</organism>
<accession>A0A2N5VJU3</accession>
<evidence type="ECO:0000313" key="2">
    <source>
        <dbReference type="EMBL" id="PLW50265.1"/>
    </source>
</evidence>
<protein>
    <submittedName>
        <fullName evidence="2">Uncharacterized protein</fullName>
    </submittedName>
</protein>
<evidence type="ECO:0000313" key="3">
    <source>
        <dbReference type="Proteomes" id="UP000235392"/>
    </source>
</evidence>
<dbReference type="Proteomes" id="UP000235392">
    <property type="component" value="Unassembled WGS sequence"/>
</dbReference>
<dbReference type="EMBL" id="PGCI01000011">
    <property type="protein sequence ID" value="PLW50265.1"/>
    <property type="molecule type" value="Genomic_DNA"/>
</dbReference>
<comment type="caution">
    <text evidence="2">The sequence shown here is derived from an EMBL/GenBank/DDBJ whole genome shotgun (WGS) entry which is preliminary data.</text>
</comment>
<feature type="region of interest" description="Disordered" evidence="1">
    <location>
        <begin position="175"/>
        <end position="200"/>
    </location>
</feature>
<evidence type="ECO:0000256" key="1">
    <source>
        <dbReference type="SAM" id="MobiDB-lite"/>
    </source>
</evidence>
<sequence length="200" mass="21742">MTVPSNMGTLGPRGTRVRCHWVAPGSQTVGGTTVLLMLTRSVVPTAPCQCTRGVAWSVTESPHWVTVVTFDHVTLGGPFLVAESPSRSKIELRTSDPSGCVHSGTGPTSYLRFGRAHVTPQIKTVAPRVIWSTVPWARYQIVIETIRPPSLHGHTASWGRRCHGYSHNRRSAGVAPGLFQADTKSKPGVRVRPPNTRIDH</sequence>
<reference evidence="2 3" key="1">
    <citation type="submission" date="2017-11" db="EMBL/GenBank/DDBJ databases">
        <title>De novo assembly and phasing of dikaryotic genomes from two isolates of Puccinia coronata f. sp. avenae, the causal agent of oat crown rust.</title>
        <authorList>
            <person name="Miller M.E."/>
            <person name="Zhang Y."/>
            <person name="Omidvar V."/>
            <person name="Sperschneider J."/>
            <person name="Schwessinger B."/>
            <person name="Raley C."/>
            <person name="Palmer J.M."/>
            <person name="Garnica D."/>
            <person name="Upadhyaya N."/>
            <person name="Rathjen J."/>
            <person name="Taylor J.M."/>
            <person name="Park R.F."/>
            <person name="Dodds P.N."/>
            <person name="Hirsch C.D."/>
            <person name="Kianian S.F."/>
            <person name="Figueroa M."/>
        </authorList>
    </citation>
    <scope>NUCLEOTIDE SEQUENCE [LARGE SCALE GENOMIC DNA]</scope>
    <source>
        <strain evidence="2">12SD80</strain>
    </source>
</reference>
<name>A0A2N5VJU3_9BASI</name>
<proteinExistence type="predicted"/>
<dbReference type="AlphaFoldDB" id="A0A2N5VJU3"/>
<gene>
    <name evidence="2" type="ORF">PCASD_01762</name>
</gene>